<keyword evidence="1" id="KW-0812">Transmembrane</keyword>
<feature type="transmembrane region" description="Helical" evidence="1">
    <location>
        <begin position="190"/>
        <end position="208"/>
    </location>
</feature>
<reference evidence="3" key="2">
    <citation type="journal article" date="2015" name="Sci. Rep.">
        <title>Genetic analysis of capsular polysaccharide synthesis gene clusters in 79 capsular types of Klebsiella spp.</title>
        <authorList>
            <person name="Pan Y.J."/>
            <person name="Lin T.L."/>
            <person name="Chen C.T."/>
            <person name="Chen Y.Y."/>
            <person name="Hsieh P.F."/>
            <person name="Hsu C.R."/>
            <person name="Wu M.C."/>
            <person name="Wang J.T."/>
        </authorList>
    </citation>
    <scope>NUCLEOTIDE SEQUENCE</scope>
    <source>
        <strain evidence="3">889</strain>
    </source>
</reference>
<feature type="transmembrane region" description="Helical" evidence="1">
    <location>
        <begin position="217"/>
        <end position="235"/>
    </location>
</feature>
<name>A0A0P0YSQ6_9ENTR</name>
<proteinExistence type="predicted"/>
<organism evidence="3">
    <name type="scientific">Klebsiella sp. 889</name>
    <dbReference type="NCBI Taxonomy" id="1497837"/>
    <lineage>
        <taxon>Bacteria</taxon>
        <taxon>Pseudomonadati</taxon>
        <taxon>Pseudomonadota</taxon>
        <taxon>Gammaproteobacteria</taxon>
        <taxon>Enterobacterales</taxon>
        <taxon>Enterobacteriaceae</taxon>
        <taxon>Klebsiella/Raoultella group</taxon>
        <taxon>Klebsiella</taxon>
    </lineage>
</organism>
<feature type="transmembrane region" description="Helical" evidence="1">
    <location>
        <begin position="21"/>
        <end position="42"/>
    </location>
</feature>
<protein>
    <submittedName>
        <fullName evidence="3">Putative O-acetyl transferase</fullName>
    </submittedName>
</protein>
<feature type="transmembrane region" description="Helical" evidence="1">
    <location>
        <begin position="155"/>
        <end position="175"/>
    </location>
</feature>
<dbReference type="Pfam" id="PF01757">
    <property type="entry name" value="Acyl_transf_3"/>
    <property type="match status" value="1"/>
</dbReference>
<keyword evidence="1" id="KW-0472">Membrane</keyword>
<evidence type="ECO:0000256" key="1">
    <source>
        <dbReference type="SAM" id="Phobius"/>
    </source>
</evidence>
<accession>A0A0P0YSQ6</accession>
<evidence type="ECO:0000313" key="3">
    <source>
        <dbReference type="EMBL" id="BAT24298.1"/>
    </source>
</evidence>
<evidence type="ECO:0000259" key="2">
    <source>
        <dbReference type="Pfam" id="PF01757"/>
    </source>
</evidence>
<dbReference type="InterPro" id="IPR002656">
    <property type="entry name" value="Acyl_transf_3_dom"/>
</dbReference>
<keyword evidence="3" id="KW-0808">Transferase</keyword>
<dbReference type="AlphaFoldDB" id="A0A0P0YSQ6"/>
<feature type="transmembrane region" description="Helical" evidence="1">
    <location>
        <begin position="94"/>
        <end position="115"/>
    </location>
</feature>
<keyword evidence="1" id="KW-1133">Transmembrane helix</keyword>
<sequence>MAYYYSGKSNIKLWQYSLSRFKRLVFPVWIFLVFFFLSIFIFEPVGFVDLFTLKTIISTFLLGGFGYVWIIKVFLIIAICSPIFVRFIKYKSGYALTFITLAMLLVSLLVLNVSYEFNNKYLLHFLSDIIFPATVYGAVFMIGYKMLGLTTKEKLFIFFSYLIAFTLCVIFYYYMMGRLSGPQYFKYPPSLFYIAYSLIATFIVMWFFERFLPFKKLPFIIDFVSSNTIWIYLWHIPLVEYFRRYDVPLNFVLKYFIAVFCSVIVTLIQVYLIRKTKNVTLNKLFSG</sequence>
<dbReference type="EMBL" id="AB924605">
    <property type="protein sequence ID" value="BAT24298.1"/>
    <property type="molecule type" value="Genomic_DNA"/>
</dbReference>
<dbReference type="GO" id="GO:0016747">
    <property type="term" value="F:acyltransferase activity, transferring groups other than amino-acyl groups"/>
    <property type="evidence" value="ECO:0007669"/>
    <property type="project" value="InterPro"/>
</dbReference>
<feature type="transmembrane region" description="Helical" evidence="1">
    <location>
        <begin position="121"/>
        <end position="143"/>
    </location>
</feature>
<feature type="domain" description="Acyltransferase 3" evidence="2">
    <location>
        <begin position="6"/>
        <end position="268"/>
    </location>
</feature>
<gene>
    <name evidence="3" type="primary">wcql</name>
</gene>
<reference evidence="3" key="1">
    <citation type="submission" date="2014-04" db="EMBL/GenBank/DDBJ databases">
        <authorList>
            <person name="Harrison E."/>
        </authorList>
    </citation>
    <scope>NUCLEOTIDE SEQUENCE</scope>
    <source>
        <strain evidence="3">889</strain>
    </source>
</reference>
<feature type="transmembrane region" description="Helical" evidence="1">
    <location>
        <begin position="255"/>
        <end position="273"/>
    </location>
</feature>
<feature type="transmembrane region" description="Helical" evidence="1">
    <location>
        <begin position="62"/>
        <end position="85"/>
    </location>
</feature>